<dbReference type="PANTHER" id="PTHR20858">
    <property type="entry name" value="PHOSPHOMETHYLPYRIMIDINE KINASE"/>
    <property type="match status" value="1"/>
</dbReference>
<comment type="catalytic activity">
    <reaction evidence="1">
        <text>4-amino-5-hydroxymethyl-2-methylpyrimidine + ATP = 4-amino-2-methyl-5-(phosphooxymethyl)pyrimidine + ADP + H(+)</text>
        <dbReference type="Rhea" id="RHEA:23096"/>
        <dbReference type="ChEBI" id="CHEBI:15378"/>
        <dbReference type="ChEBI" id="CHEBI:16892"/>
        <dbReference type="ChEBI" id="CHEBI:30616"/>
        <dbReference type="ChEBI" id="CHEBI:58354"/>
        <dbReference type="ChEBI" id="CHEBI:456216"/>
        <dbReference type="EC" id="2.7.1.49"/>
    </reaction>
</comment>
<dbReference type="GO" id="GO:0008902">
    <property type="term" value="F:hydroxymethylpyrimidine kinase activity"/>
    <property type="evidence" value="ECO:0007669"/>
    <property type="project" value="UniProtKB-EC"/>
</dbReference>
<evidence type="ECO:0000313" key="19">
    <source>
        <dbReference type="Proteomes" id="UP000237923"/>
    </source>
</evidence>
<evidence type="ECO:0000313" key="20">
    <source>
        <dbReference type="Proteomes" id="UP000239237"/>
    </source>
</evidence>
<evidence type="ECO:0000256" key="3">
    <source>
        <dbReference type="ARBA" id="ARBA00004769"/>
    </source>
</evidence>
<keyword evidence="20" id="KW-1185">Reference proteome</keyword>
<dbReference type="CDD" id="cd01169">
    <property type="entry name" value="HMPP_kinase"/>
    <property type="match status" value="1"/>
</dbReference>
<keyword evidence="8 18" id="KW-0808">Transferase</keyword>
<comment type="pathway">
    <text evidence="3">Cofactor biosynthesis; thiamine diphosphate biosynthesis; 4-amino-2-methyl-5-diphosphomethylpyrimidine from 5-amino-1-(5-phospho-D-ribosyl)imidazole: step 3/3.</text>
</comment>
<dbReference type="KEGG" id="lsu:A6B45_00605"/>
<dbReference type="FunFam" id="3.40.1190.20:FF:000003">
    <property type="entry name" value="Phosphomethylpyrimidine kinase ThiD"/>
    <property type="match status" value="1"/>
</dbReference>
<dbReference type="AlphaFoldDB" id="A0A2N9KGH9"/>
<keyword evidence="10 18" id="KW-0418">Kinase</keyword>
<proteinExistence type="inferred from homology"/>
<dbReference type="NCBIfam" id="TIGR00097">
    <property type="entry name" value="HMP-P_kinase"/>
    <property type="match status" value="1"/>
</dbReference>
<evidence type="ECO:0000256" key="15">
    <source>
        <dbReference type="ARBA" id="ARBA00043176"/>
    </source>
</evidence>
<keyword evidence="11" id="KW-0067">ATP-binding</keyword>
<dbReference type="GeneID" id="99673267"/>
<evidence type="ECO:0000256" key="9">
    <source>
        <dbReference type="ARBA" id="ARBA00022741"/>
    </source>
</evidence>
<dbReference type="EMBL" id="OKQR01000006">
    <property type="protein sequence ID" value="SPD94969.1"/>
    <property type="molecule type" value="Genomic_DNA"/>
</dbReference>
<evidence type="ECO:0000256" key="7">
    <source>
        <dbReference type="ARBA" id="ARBA00019161"/>
    </source>
</evidence>
<accession>A0A2N9KGH9</accession>
<dbReference type="Proteomes" id="UP000239237">
    <property type="component" value="Unassembled WGS sequence"/>
</dbReference>
<dbReference type="EC" id="2.7.1.49" evidence="5"/>
<evidence type="ECO:0000256" key="6">
    <source>
        <dbReference type="ARBA" id="ARBA00012963"/>
    </source>
</evidence>
<comment type="similarity">
    <text evidence="4">Belongs to the ThiD family.</text>
</comment>
<evidence type="ECO:0000256" key="1">
    <source>
        <dbReference type="ARBA" id="ARBA00000151"/>
    </source>
</evidence>
<dbReference type="InterPro" id="IPR013749">
    <property type="entry name" value="PM/HMP-P_kinase-1"/>
</dbReference>
<evidence type="ECO:0000256" key="11">
    <source>
        <dbReference type="ARBA" id="ARBA00022840"/>
    </source>
</evidence>
<dbReference type="GO" id="GO:0009228">
    <property type="term" value="P:thiamine biosynthetic process"/>
    <property type="evidence" value="ECO:0007669"/>
    <property type="project" value="UniProtKB-KW"/>
</dbReference>
<gene>
    <name evidence="18" type="primary">thiD_2</name>
    <name evidence="17" type="ORF">LES8486_02022</name>
    <name evidence="18" type="ORF">LES9216_02022</name>
</gene>
<comment type="catalytic activity">
    <reaction evidence="2">
        <text>4-amino-2-methyl-5-(phosphooxymethyl)pyrimidine + ATP = 4-amino-2-methyl-5-(diphosphooxymethyl)pyrimidine + ADP</text>
        <dbReference type="Rhea" id="RHEA:19893"/>
        <dbReference type="ChEBI" id="CHEBI:30616"/>
        <dbReference type="ChEBI" id="CHEBI:57841"/>
        <dbReference type="ChEBI" id="CHEBI:58354"/>
        <dbReference type="ChEBI" id="CHEBI:456216"/>
        <dbReference type="EC" id="2.7.4.7"/>
    </reaction>
</comment>
<evidence type="ECO:0000256" key="8">
    <source>
        <dbReference type="ARBA" id="ARBA00022679"/>
    </source>
</evidence>
<evidence type="ECO:0000256" key="5">
    <source>
        <dbReference type="ARBA" id="ARBA00012135"/>
    </source>
</evidence>
<keyword evidence="12" id="KW-0784">Thiamine biosynthesis</keyword>
<dbReference type="EMBL" id="OKQU01000005">
    <property type="protein sequence ID" value="SPE09824.1"/>
    <property type="molecule type" value="Genomic_DNA"/>
</dbReference>
<dbReference type="InterPro" id="IPR004399">
    <property type="entry name" value="HMP/HMP-P_kinase_dom"/>
</dbReference>
<evidence type="ECO:0000256" key="4">
    <source>
        <dbReference type="ARBA" id="ARBA00009879"/>
    </source>
</evidence>
<sequence>MVNEFPQVLTIAGSDSDGSAGMQADLHTFFIRKTYGMSVLVAAVAGNSYGIHAAETLPLDFIDKQFEVLADDFKVRASKTGMLSDASLIEAVVKAYKKFDFGPLVVDPVITTKHGAQLLEAAAFEALKEKLLPLATVATPNFFEAQLITGRTIDNEQQQAAAAKDIQSLGVQNVIIKGWHNQDNQNEVADYVLLADGSDFWLRHPYFDTTHINGTGDTLSAAIAAEIAKGKDIATAIRIAHDVTATAIEHEIAVGHKFGPINHWAAQDYNKKEDK</sequence>
<evidence type="ECO:0000256" key="10">
    <source>
        <dbReference type="ARBA" id="ARBA00022777"/>
    </source>
</evidence>
<evidence type="ECO:0000313" key="17">
    <source>
        <dbReference type="EMBL" id="SPD94969.1"/>
    </source>
</evidence>
<evidence type="ECO:0000313" key="18">
    <source>
        <dbReference type="EMBL" id="SPE09824.1"/>
    </source>
</evidence>
<protein>
    <recommendedName>
        <fullName evidence="7">Hydroxymethylpyrimidine/phosphomethylpyrimidine kinase</fullName>
        <ecNumber evidence="5">2.7.1.49</ecNumber>
        <ecNumber evidence="6">2.7.4.7</ecNumber>
    </recommendedName>
    <alternativeName>
        <fullName evidence="14">Hydroxymethylpyrimidine kinase</fullName>
    </alternativeName>
    <alternativeName>
        <fullName evidence="15">Hydroxymethylpyrimidine phosphate kinase</fullName>
    </alternativeName>
</protein>
<dbReference type="SUPFAM" id="SSF53613">
    <property type="entry name" value="Ribokinase-like"/>
    <property type="match status" value="1"/>
</dbReference>
<organism evidence="18 19">
    <name type="scientific">Leuconostoc suionicum</name>
    <dbReference type="NCBI Taxonomy" id="1511761"/>
    <lineage>
        <taxon>Bacteria</taxon>
        <taxon>Bacillati</taxon>
        <taxon>Bacillota</taxon>
        <taxon>Bacilli</taxon>
        <taxon>Lactobacillales</taxon>
        <taxon>Lactobacillaceae</taxon>
        <taxon>Leuconostoc</taxon>
    </lineage>
</organism>
<evidence type="ECO:0000256" key="2">
    <source>
        <dbReference type="ARBA" id="ARBA00000565"/>
    </source>
</evidence>
<dbReference type="GO" id="GO:0008972">
    <property type="term" value="F:phosphomethylpyrimidine kinase activity"/>
    <property type="evidence" value="ECO:0007669"/>
    <property type="project" value="UniProtKB-EC"/>
</dbReference>
<feature type="domain" description="Pyridoxamine kinase/Phosphomethylpyrimidine kinase" evidence="16">
    <location>
        <begin position="15"/>
        <end position="262"/>
    </location>
</feature>
<reference evidence="17 20" key="1">
    <citation type="submission" date="2018-02" db="EMBL/GenBank/DDBJ databases">
        <authorList>
            <person name="Rodrigo-Torres L."/>
            <person name="Arahal R. D."/>
            <person name="Lucena T."/>
        </authorList>
    </citation>
    <scope>NUCLEOTIDE SEQUENCE [LARGE SCALE GENOMIC DNA]</scope>
    <source>
        <strain evidence="17 20">CECT 8486</strain>
    </source>
</reference>
<dbReference type="GO" id="GO:0005524">
    <property type="term" value="F:ATP binding"/>
    <property type="evidence" value="ECO:0007669"/>
    <property type="project" value="UniProtKB-KW"/>
</dbReference>
<dbReference type="EC" id="2.7.4.7" evidence="6"/>
<dbReference type="Proteomes" id="UP000237923">
    <property type="component" value="Unassembled WGS sequence"/>
</dbReference>
<dbReference type="PANTHER" id="PTHR20858:SF17">
    <property type="entry name" value="HYDROXYMETHYLPYRIMIDINE_PHOSPHOMETHYLPYRIMIDINE KINASE THI20-RELATED"/>
    <property type="match status" value="1"/>
</dbReference>
<evidence type="ECO:0000256" key="14">
    <source>
        <dbReference type="ARBA" id="ARBA00042102"/>
    </source>
</evidence>
<dbReference type="Gene3D" id="3.40.1190.20">
    <property type="match status" value="1"/>
</dbReference>
<dbReference type="RefSeq" id="WP_072612917.1">
    <property type="nucleotide sequence ID" value="NZ_CAURUR010000005.1"/>
</dbReference>
<comment type="pathway">
    <text evidence="13">Cofactor biosynthesis; thiamine diphosphate biosynthesis; 4-amino-2-methyl-5-diphosphomethylpyrimidine from 5-amino-1-(5-phospho-D-ribosyl)imidazole: step 2/3.</text>
</comment>
<dbReference type="GO" id="GO:0005829">
    <property type="term" value="C:cytosol"/>
    <property type="evidence" value="ECO:0007669"/>
    <property type="project" value="TreeGrafter"/>
</dbReference>
<evidence type="ECO:0000259" key="16">
    <source>
        <dbReference type="Pfam" id="PF08543"/>
    </source>
</evidence>
<evidence type="ECO:0000256" key="13">
    <source>
        <dbReference type="ARBA" id="ARBA00037917"/>
    </source>
</evidence>
<reference evidence="18 19" key="2">
    <citation type="submission" date="2018-02" db="EMBL/GenBank/DDBJ databases">
        <authorList>
            <person name="Cohen D.B."/>
            <person name="Kent A.D."/>
        </authorList>
    </citation>
    <scope>NUCLEOTIDE SEQUENCE [LARGE SCALE GENOMIC DNA]</scope>
    <source>
        <strain evidence="18 19">CECT 9216</strain>
    </source>
</reference>
<evidence type="ECO:0000256" key="12">
    <source>
        <dbReference type="ARBA" id="ARBA00022977"/>
    </source>
</evidence>
<dbReference type="Pfam" id="PF08543">
    <property type="entry name" value="Phos_pyr_kin"/>
    <property type="match status" value="1"/>
</dbReference>
<dbReference type="InterPro" id="IPR029056">
    <property type="entry name" value="Ribokinase-like"/>
</dbReference>
<name>A0A2N9KGH9_9LACO</name>
<keyword evidence="9" id="KW-0547">Nucleotide-binding</keyword>